<proteinExistence type="predicted"/>
<accession>A0A1P8WMP8</accession>
<protein>
    <submittedName>
        <fullName evidence="1">Uncharacterized protein</fullName>
    </submittedName>
</protein>
<reference evidence="1 2" key="1">
    <citation type="journal article" date="2016" name="Front. Microbiol.">
        <title>Fuerstia marisgermanicae gen. nov., sp. nov., an Unusual Member of the Phylum Planctomycetes from the German Wadden Sea.</title>
        <authorList>
            <person name="Kohn T."/>
            <person name="Heuer A."/>
            <person name="Jogler M."/>
            <person name="Vollmers J."/>
            <person name="Boedeker C."/>
            <person name="Bunk B."/>
            <person name="Rast P."/>
            <person name="Borchert D."/>
            <person name="Glockner I."/>
            <person name="Freese H.M."/>
            <person name="Klenk H.P."/>
            <person name="Overmann J."/>
            <person name="Kaster A.K."/>
            <person name="Rohde M."/>
            <person name="Wiegand S."/>
            <person name="Jogler C."/>
        </authorList>
    </citation>
    <scope>NUCLEOTIDE SEQUENCE [LARGE SCALE GENOMIC DNA]</scope>
    <source>
        <strain evidence="1 2">NH11</strain>
    </source>
</reference>
<gene>
    <name evidence="1" type="ORF">Fuma_04953</name>
</gene>
<dbReference type="KEGG" id="fmr:Fuma_04953"/>
<dbReference type="AlphaFoldDB" id="A0A1P8WMP8"/>
<dbReference type="RefSeq" id="WP_077026481.1">
    <property type="nucleotide sequence ID" value="NZ_CP017641.1"/>
</dbReference>
<evidence type="ECO:0000313" key="2">
    <source>
        <dbReference type="Proteomes" id="UP000187735"/>
    </source>
</evidence>
<organism evidence="1 2">
    <name type="scientific">Fuerstiella marisgermanici</name>
    <dbReference type="NCBI Taxonomy" id="1891926"/>
    <lineage>
        <taxon>Bacteria</taxon>
        <taxon>Pseudomonadati</taxon>
        <taxon>Planctomycetota</taxon>
        <taxon>Planctomycetia</taxon>
        <taxon>Planctomycetales</taxon>
        <taxon>Planctomycetaceae</taxon>
        <taxon>Fuerstiella</taxon>
    </lineage>
</organism>
<evidence type="ECO:0000313" key="1">
    <source>
        <dbReference type="EMBL" id="APZ95297.1"/>
    </source>
</evidence>
<keyword evidence="2" id="KW-1185">Reference proteome</keyword>
<dbReference type="OrthoDB" id="1118033at2"/>
<dbReference type="EMBL" id="CP017641">
    <property type="protein sequence ID" value="APZ95297.1"/>
    <property type="molecule type" value="Genomic_DNA"/>
</dbReference>
<sequence length="228" mass="25122">MSVYRIRVAQTEELQEVEGDWQPADLVAILEKLGVDGAAALSPQEVREMCLLSLQDLDVAEAAAVVLDYKLGKTLTAGQIKNLSHDCQFDKLWEQGGDMELHRAMFSVGSLLAVVNEQTFPTPDAVRVTLEVECPDSDDADRLTSDTAPQTIVRMLASGMDGDAILNRLFEDELAKGTFPEAALILWDLEVEHAGERTATLKIISSGYWLDPLRETEAFDWDGQVIAE</sequence>
<name>A0A1P8WMP8_9PLAN</name>
<dbReference type="Proteomes" id="UP000187735">
    <property type="component" value="Chromosome"/>
</dbReference>